<gene>
    <name evidence="1" type="ORF">GGQ80_003674</name>
</gene>
<dbReference type="Proteomes" id="UP000529795">
    <property type="component" value="Unassembled WGS sequence"/>
</dbReference>
<protein>
    <submittedName>
        <fullName evidence="1">Uncharacterized protein</fullName>
    </submittedName>
</protein>
<reference evidence="1 2" key="1">
    <citation type="submission" date="2020-08" db="EMBL/GenBank/DDBJ databases">
        <title>Genomic Encyclopedia of Type Strains, Phase IV (KMG-IV): sequencing the most valuable type-strain genomes for metagenomic binning, comparative biology and taxonomic classification.</title>
        <authorList>
            <person name="Goeker M."/>
        </authorList>
    </citation>
    <scope>NUCLEOTIDE SEQUENCE [LARGE SCALE GENOMIC DNA]</scope>
    <source>
        <strain evidence="1 2">YC6723</strain>
    </source>
</reference>
<keyword evidence="2" id="KW-1185">Reference proteome</keyword>
<organism evidence="1 2">
    <name type="scientific">Sphingomonas jinjuensis</name>
    <dbReference type="NCBI Taxonomy" id="535907"/>
    <lineage>
        <taxon>Bacteria</taxon>
        <taxon>Pseudomonadati</taxon>
        <taxon>Pseudomonadota</taxon>
        <taxon>Alphaproteobacteria</taxon>
        <taxon>Sphingomonadales</taxon>
        <taxon>Sphingomonadaceae</taxon>
        <taxon>Sphingomonas</taxon>
    </lineage>
</organism>
<dbReference type="RefSeq" id="WP_183987507.1">
    <property type="nucleotide sequence ID" value="NZ_JACIEV010000024.1"/>
</dbReference>
<name>A0A840FDS0_9SPHN</name>
<evidence type="ECO:0000313" key="2">
    <source>
        <dbReference type="Proteomes" id="UP000529795"/>
    </source>
</evidence>
<sequence>MSTPTYGGSFAWINLICRFFRHDVDPLSRPPPLTGSVEARAMLAAMAADNLSDMLDIGPLPLLNDEGVASTVFHEQVHYWQLLSSPLLQSLFITALQKIRLVVAMNGGTALSICGEVDFDDRPDLVTPRLANANTLLRPQFTSGDVRWQVEIVEDPPTSVAAVSCRQWEGGPEWPRFCAALGFGSAERRLVWADLEQLTEGHALGSEDRRARRAPRRLLEDAPPIEDVYLGLWELWCRRHGHRATEAALGDAFLVAVDLAMLGGRPGPLLELNHRNHFPGERFARLMTVSADLDLPALDHDDDVVRYQDRLAEAAGLPGVDGVLQTARIRLLRMLTFSLAPMLHLEVEDRRRAVERLLGDHLSQTQEDDAAAIVEAAMSEDQQLPVGAQVLATMYNALRHRSDNRAHFALPARHAATLEAGFPLPLVLMGGAYYFTRPAKDVRQPLTAYPDMLRQEIIQLFALIPCIEGESECGFVKSGAQCQYTLQGLGCARSARRPLSDAAAELRKRTGVATWCHRARCDLWTGLMPKEERAYWLARSSLG</sequence>
<dbReference type="AlphaFoldDB" id="A0A840FDS0"/>
<accession>A0A840FDS0</accession>
<comment type="caution">
    <text evidence="1">The sequence shown here is derived from an EMBL/GenBank/DDBJ whole genome shotgun (WGS) entry which is preliminary data.</text>
</comment>
<dbReference type="EMBL" id="JACIEV010000024">
    <property type="protein sequence ID" value="MBB4155749.1"/>
    <property type="molecule type" value="Genomic_DNA"/>
</dbReference>
<evidence type="ECO:0000313" key="1">
    <source>
        <dbReference type="EMBL" id="MBB4155749.1"/>
    </source>
</evidence>
<proteinExistence type="predicted"/>